<gene>
    <name evidence="2" type="ORF">CWC39_00965</name>
</gene>
<sequence length="159" mass="16910">MSALSLTSQSGGGALGLSFGCALLRASGMLTGAGSVNGNDAKSTPEKIAVLEPDAAGENTIGRKVGSNPPHKETTAPEFFYPLPVRFDPLPVQRGQHGRHRRGGGECEGQRYRDCNVLLHRANAQRNRDALDLHDRDSQNADLLFLRGMASLTTGLLTS</sequence>
<comment type="caution">
    <text evidence="2">The sequence shown here is derived from an EMBL/GenBank/DDBJ whole genome shotgun (WGS) entry which is preliminary data.</text>
</comment>
<evidence type="ECO:0000313" key="2">
    <source>
        <dbReference type="EMBL" id="RAV34939.1"/>
    </source>
</evidence>
<feature type="region of interest" description="Disordered" evidence="1">
    <location>
        <begin position="56"/>
        <end position="77"/>
    </location>
</feature>
<evidence type="ECO:0000313" key="3">
    <source>
        <dbReference type="Proteomes" id="UP000251047"/>
    </source>
</evidence>
<proteinExistence type="predicted"/>
<reference evidence="2 3" key="1">
    <citation type="journal article" date="2018" name="Syst. Appl. Microbiol.">
        <title>Corynebacterium heidelbergense sp. nov., isolated from the preen glands of Egyptian geese (Alopochen aegyptiacus).</title>
        <authorList>
            <person name="Braun M.S."/>
            <person name="Wang E."/>
            <person name="Zimmermann S."/>
            <person name="Wink M."/>
        </authorList>
    </citation>
    <scope>NUCLEOTIDE SEQUENCE [LARGE SCALE GENOMIC DNA]</scope>
    <source>
        <strain evidence="2 3">DSM 104638</strain>
    </source>
</reference>
<accession>A0A364VE67</accession>
<name>A0A364VE67_9CORY</name>
<organism evidence="2 3">
    <name type="scientific">Corynebacterium heidelbergense</name>
    <dbReference type="NCBI Taxonomy" id="2055947"/>
    <lineage>
        <taxon>Bacteria</taxon>
        <taxon>Bacillati</taxon>
        <taxon>Actinomycetota</taxon>
        <taxon>Actinomycetes</taxon>
        <taxon>Mycobacteriales</taxon>
        <taxon>Corynebacteriaceae</taxon>
        <taxon>Corynebacterium</taxon>
    </lineage>
</organism>
<dbReference type="Proteomes" id="UP000251047">
    <property type="component" value="Unassembled WGS sequence"/>
</dbReference>
<dbReference type="AlphaFoldDB" id="A0A364VE67"/>
<evidence type="ECO:0000256" key="1">
    <source>
        <dbReference type="SAM" id="MobiDB-lite"/>
    </source>
</evidence>
<protein>
    <submittedName>
        <fullName evidence="2">Uncharacterized protein</fullName>
    </submittedName>
</protein>
<dbReference type="EMBL" id="PHQP01000003">
    <property type="protein sequence ID" value="RAV34939.1"/>
    <property type="molecule type" value="Genomic_DNA"/>
</dbReference>